<dbReference type="AlphaFoldDB" id="A0A8D8UQF1"/>
<dbReference type="EMBL" id="HBUF01542554">
    <property type="protein sequence ID" value="CAG6755604.1"/>
    <property type="molecule type" value="Transcribed_RNA"/>
</dbReference>
<dbReference type="EMBL" id="HBUF01348205">
    <property type="protein sequence ID" value="CAG6711430.1"/>
    <property type="molecule type" value="Transcribed_RNA"/>
</dbReference>
<keyword evidence="1" id="KW-1133">Transmembrane helix</keyword>
<feature type="transmembrane region" description="Helical" evidence="1">
    <location>
        <begin position="76"/>
        <end position="95"/>
    </location>
</feature>
<dbReference type="EMBL" id="HBUF01542552">
    <property type="protein sequence ID" value="CAG6755602.1"/>
    <property type="molecule type" value="Transcribed_RNA"/>
</dbReference>
<dbReference type="EMBL" id="HBUF01348209">
    <property type="protein sequence ID" value="CAG6711434.1"/>
    <property type="molecule type" value="Transcribed_RNA"/>
</dbReference>
<keyword evidence="1" id="KW-0472">Membrane</keyword>
<name>A0A8D8UQF1_9HEMI</name>
<dbReference type="EMBL" id="HBUF01542553">
    <property type="protein sequence ID" value="CAG6755603.1"/>
    <property type="molecule type" value="Transcribed_RNA"/>
</dbReference>
<accession>A0A8D8UQF1</accession>
<sequence>MTCCHIHIYHQRKIITGNECHVIRLHLFRMFAFQDIQHSSSILHFIIQIQNTSTSTICDPSSRIPQLALEYQPCEYSYFVIIVTFHFLGLVRFITSCSFY</sequence>
<protein>
    <submittedName>
        <fullName evidence="2">Uncharacterized protein</fullName>
    </submittedName>
</protein>
<proteinExistence type="predicted"/>
<evidence type="ECO:0000313" key="2">
    <source>
        <dbReference type="EMBL" id="CAG6711430.1"/>
    </source>
</evidence>
<organism evidence="2">
    <name type="scientific">Cacopsylla melanoneura</name>
    <dbReference type="NCBI Taxonomy" id="428564"/>
    <lineage>
        <taxon>Eukaryota</taxon>
        <taxon>Metazoa</taxon>
        <taxon>Ecdysozoa</taxon>
        <taxon>Arthropoda</taxon>
        <taxon>Hexapoda</taxon>
        <taxon>Insecta</taxon>
        <taxon>Pterygota</taxon>
        <taxon>Neoptera</taxon>
        <taxon>Paraneoptera</taxon>
        <taxon>Hemiptera</taxon>
        <taxon>Sternorrhyncha</taxon>
        <taxon>Psylloidea</taxon>
        <taxon>Psyllidae</taxon>
        <taxon>Psyllinae</taxon>
        <taxon>Cacopsylla</taxon>
    </lineage>
</organism>
<dbReference type="EMBL" id="HBUF01348208">
    <property type="protein sequence ID" value="CAG6711433.1"/>
    <property type="molecule type" value="Transcribed_RNA"/>
</dbReference>
<evidence type="ECO:0000256" key="1">
    <source>
        <dbReference type="SAM" id="Phobius"/>
    </source>
</evidence>
<dbReference type="EMBL" id="HBUF01348207">
    <property type="protein sequence ID" value="CAG6711432.1"/>
    <property type="molecule type" value="Transcribed_RNA"/>
</dbReference>
<keyword evidence="1" id="KW-0812">Transmembrane</keyword>
<dbReference type="EMBL" id="HBUF01348206">
    <property type="protein sequence ID" value="CAG6711431.1"/>
    <property type="molecule type" value="Transcribed_RNA"/>
</dbReference>
<reference evidence="2" key="1">
    <citation type="submission" date="2021-05" db="EMBL/GenBank/DDBJ databases">
        <authorList>
            <person name="Alioto T."/>
            <person name="Alioto T."/>
            <person name="Gomez Garrido J."/>
        </authorList>
    </citation>
    <scope>NUCLEOTIDE SEQUENCE</scope>
</reference>